<dbReference type="CDD" id="cd02846">
    <property type="entry name" value="PAZ_argonaute_like"/>
    <property type="match status" value="1"/>
</dbReference>
<proteinExistence type="inferred from homology"/>
<feature type="domain" description="Piwi" evidence="8">
    <location>
        <begin position="583"/>
        <end position="897"/>
    </location>
</feature>
<evidence type="ECO:0000313" key="10">
    <source>
        <dbReference type="Proteomes" id="UP000596660"/>
    </source>
</evidence>
<dbReference type="SUPFAM" id="SSF53098">
    <property type="entry name" value="Ribonuclease H-like"/>
    <property type="match status" value="1"/>
</dbReference>
<dbReference type="SMR" id="A0A803M6A4"/>
<dbReference type="InterPro" id="IPR032472">
    <property type="entry name" value="ArgoL2"/>
</dbReference>
<dbReference type="InterPro" id="IPR036397">
    <property type="entry name" value="RNaseH_sf"/>
</dbReference>
<dbReference type="InterPro" id="IPR045246">
    <property type="entry name" value="Piwi_ago-like"/>
</dbReference>
<feature type="domain" description="PAZ" evidence="7">
    <location>
        <begin position="306"/>
        <end position="418"/>
    </location>
</feature>
<dbReference type="Gene3D" id="3.30.420.10">
    <property type="entry name" value="Ribonuclease H-like superfamily/Ribonuclease H"/>
    <property type="match status" value="1"/>
</dbReference>
<dbReference type="InterPro" id="IPR032474">
    <property type="entry name" value="Argonaute_N"/>
</dbReference>
<name>A0A803M6A4_CHEQI</name>
<evidence type="ECO:0000256" key="6">
    <source>
        <dbReference type="SAM" id="MobiDB-lite"/>
    </source>
</evidence>
<dbReference type="InterPro" id="IPR003165">
    <property type="entry name" value="Piwi"/>
</dbReference>
<keyword evidence="4" id="KW-0943">RNA-mediated gene silencing</keyword>
<dbReference type="Pfam" id="PF16486">
    <property type="entry name" value="ArgoN"/>
    <property type="match status" value="1"/>
</dbReference>
<feature type="region of interest" description="Disordered" evidence="6">
    <location>
        <begin position="80"/>
        <end position="103"/>
    </location>
</feature>
<dbReference type="FunFam" id="3.30.420.10:FF:000013">
    <property type="entry name" value="protein argonaute 10-like"/>
    <property type="match status" value="1"/>
</dbReference>
<dbReference type="GO" id="GO:0031047">
    <property type="term" value="P:regulatory ncRNA-mediated gene silencing"/>
    <property type="evidence" value="ECO:0007669"/>
    <property type="project" value="UniProtKB-KW"/>
</dbReference>
<dbReference type="Proteomes" id="UP000596660">
    <property type="component" value="Unplaced"/>
</dbReference>
<dbReference type="PROSITE" id="PS50821">
    <property type="entry name" value="PAZ"/>
    <property type="match status" value="1"/>
</dbReference>
<evidence type="ECO:0000259" key="8">
    <source>
        <dbReference type="PROSITE" id="PS50822"/>
    </source>
</evidence>
<sequence>MSYRGGSSSGGGGRGYGRGDSGGRGRGDYGGRGRGDSGGRGYGGGRGGGGSGPPNVGSLTKANWDAAAGVRLLDEMKKLKVSESSSQNKGGRSRKPLVMPKRPGPGSVGLRCAVRANHFLVQLSDNDFHHYDVSISPEIASKNFSREILNKLLRDHKSILGNKIPAYDGKKSFYTAGPLPFTSKDFVVEIEKQRRGSSESEVQKFQVTIKLANKVDIHFLQEYLAGRFSDSPQDAIQVLDVVLRAAKPPTDYVLIGRSFFSESLGKDSLGEGLEYWRGYYQSIRPTQMGLSLNIDASARPFYEPIMVHEFVANYLNLRDFSRPFSDANRIKVKRALKGIIVETSHLASKKCHKVIGVSSEPANQLMFSLGSNDTQLSVSQYFKDKYKIQLRHPALPCIQIGSAKRLTYLPMEVCQIVHGQKYLKKLNERQVTGLLRATCQRPPERENKIIAMVKNNRYSENQMVKQEFGMNITEVPVTVDARVLPPPMLKYHDSGAEREVAPGVGQWNMINKKMYIGATVSHWTCLSFSRLDQVLVQQFCKELVAMCSSKGMNFNPNPFIRIRSAHPAQIEKALSEVGDKVQLLIIILPEVTGSYGKIKRICETELGIVSQCCQPRHAQKLSKQYLENVALKINVKAGGSNTVLCDAIQRNIPLLTDRPTIIFGADVTHAQPGEDSSASIAAVVASMDWPGVTKYRGLVRAQGHREEIIKDLYACARELLIAFYKANNRQKPERIIFFRDGVSEGQFAQVLLHEVDVIRQACESIEENYQPRVTFVVVQKRHHTRLFSVDNKMIDRSGNILPGTVVDSKICHPSEFDFYLCSHAGIQASYFGWLQSGTSRPTHYHVLYDENNFTADLLQLLTNSLCYTFARCTRSVSVVPPAYYAHLLAFRARYYVEGMTMSDSESTNTKDLTKDKQAEVQALPKIKENVRDVMFYC</sequence>
<dbReference type="Gene3D" id="3.40.50.2300">
    <property type="match status" value="1"/>
</dbReference>
<keyword evidence="2" id="KW-0678">Repressor</keyword>
<organism evidence="9 10">
    <name type="scientific">Chenopodium quinoa</name>
    <name type="common">Quinoa</name>
    <dbReference type="NCBI Taxonomy" id="63459"/>
    <lineage>
        <taxon>Eukaryota</taxon>
        <taxon>Viridiplantae</taxon>
        <taxon>Streptophyta</taxon>
        <taxon>Embryophyta</taxon>
        <taxon>Tracheophyta</taxon>
        <taxon>Spermatophyta</taxon>
        <taxon>Magnoliopsida</taxon>
        <taxon>eudicotyledons</taxon>
        <taxon>Gunneridae</taxon>
        <taxon>Pentapetalae</taxon>
        <taxon>Caryophyllales</taxon>
        <taxon>Chenopodiaceae</taxon>
        <taxon>Chenopodioideae</taxon>
        <taxon>Atripliceae</taxon>
        <taxon>Chenopodium</taxon>
    </lineage>
</organism>
<keyword evidence="5" id="KW-0687">Ribonucleoprotein</keyword>
<dbReference type="Gramene" id="AUR62023977-RA">
    <property type="protein sequence ID" value="AUR62023977-RA:cds"/>
    <property type="gene ID" value="AUR62023977"/>
</dbReference>
<reference evidence="9" key="1">
    <citation type="journal article" date="2017" name="Nature">
        <title>The genome of Chenopodium quinoa.</title>
        <authorList>
            <person name="Jarvis D.E."/>
            <person name="Ho Y.S."/>
            <person name="Lightfoot D.J."/>
            <person name="Schmoeckel S.M."/>
            <person name="Li B."/>
            <person name="Borm T.J.A."/>
            <person name="Ohyanagi H."/>
            <person name="Mineta K."/>
            <person name="Michell C.T."/>
            <person name="Saber N."/>
            <person name="Kharbatia N.M."/>
            <person name="Rupper R.R."/>
            <person name="Sharp A.R."/>
            <person name="Dally N."/>
            <person name="Boughton B.A."/>
            <person name="Woo Y.H."/>
            <person name="Gao G."/>
            <person name="Schijlen E.G.W.M."/>
            <person name="Guo X."/>
            <person name="Momin A.A."/>
            <person name="Negrao S."/>
            <person name="Al-Babili S."/>
            <person name="Gehring C."/>
            <person name="Roessner U."/>
            <person name="Jung C."/>
            <person name="Murphy K."/>
            <person name="Arold S.T."/>
            <person name="Gojobori T."/>
            <person name="van der Linden C.G."/>
            <person name="van Loo E.N."/>
            <person name="Jellen E.N."/>
            <person name="Maughan P.J."/>
            <person name="Tester M."/>
        </authorList>
    </citation>
    <scope>NUCLEOTIDE SEQUENCE [LARGE SCALE GENOMIC DNA]</scope>
    <source>
        <strain evidence="9">cv. PI 614886</strain>
    </source>
</reference>
<dbReference type="OMA" id="PMNELMF"/>
<keyword evidence="10" id="KW-1185">Reference proteome</keyword>
<dbReference type="GO" id="GO:1990904">
    <property type="term" value="C:ribonucleoprotein complex"/>
    <property type="evidence" value="ECO:0007669"/>
    <property type="project" value="UniProtKB-KW"/>
</dbReference>
<dbReference type="Pfam" id="PF02171">
    <property type="entry name" value="Piwi"/>
    <property type="match status" value="1"/>
</dbReference>
<dbReference type="CDD" id="cd04657">
    <property type="entry name" value="Piwi_ago-like"/>
    <property type="match status" value="1"/>
</dbReference>
<evidence type="ECO:0000256" key="4">
    <source>
        <dbReference type="ARBA" id="ARBA00023158"/>
    </source>
</evidence>
<dbReference type="InterPro" id="IPR014811">
    <property type="entry name" value="ArgoL1"/>
</dbReference>
<evidence type="ECO:0000313" key="9">
    <source>
        <dbReference type="EnsemblPlants" id="AUR62023977-RA:cds"/>
    </source>
</evidence>
<dbReference type="SMART" id="SM00949">
    <property type="entry name" value="PAZ"/>
    <property type="match status" value="1"/>
</dbReference>
<protein>
    <submittedName>
        <fullName evidence="9">Uncharacterized protein</fullName>
    </submittedName>
</protein>
<dbReference type="InterPro" id="IPR036085">
    <property type="entry name" value="PAZ_dom_sf"/>
</dbReference>
<dbReference type="FunFam" id="3.40.50.2300:FF:000110">
    <property type="entry name" value="Argonaute 10"/>
    <property type="match status" value="1"/>
</dbReference>
<evidence type="ECO:0000259" key="7">
    <source>
        <dbReference type="PROSITE" id="PS50821"/>
    </source>
</evidence>
<feature type="compositionally biased region" description="Basic and acidic residues" evidence="6">
    <location>
        <begin position="21"/>
        <end position="37"/>
    </location>
</feature>
<feature type="compositionally biased region" description="Gly residues" evidence="6">
    <location>
        <begin position="38"/>
        <end position="52"/>
    </location>
</feature>
<dbReference type="AlphaFoldDB" id="A0A803M6A4"/>
<dbReference type="PROSITE" id="PS50822">
    <property type="entry name" value="PIWI"/>
    <property type="match status" value="1"/>
</dbReference>
<dbReference type="PANTHER" id="PTHR22891">
    <property type="entry name" value="EUKARYOTIC TRANSLATION INITIATION FACTOR 2C"/>
    <property type="match status" value="1"/>
</dbReference>
<dbReference type="InterPro" id="IPR012337">
    <property type="entry name" value="RNaseH-like_sf"/>
</dbReference>
<dbReference type="Gene3D" id="2.170.260.10">
    <property type="entry name" value="paz domain"/>
    <property type="match status" value="1"/>
</dbReference>
<dbReference type="GO" id="GO:0051607">
    <property type="term" value="P:defense response to virus"/>
    <property type="evidence" value="ECO:0007669"/>
    <property type="project" value="UniProtKB-ARBA"/>
</dbReference>
<dbReference type="EnsemblPlants" id="AUR62023977-RA">
    <property type="protein sequence ID" value="AUR62023977-RA:cds"/>
    <property type="gene ID" value="AUR62023977"/>
</dbReference>
<dbReference type="SUPFAM" id="SSF101690">
    <property type="entry name" value="PAZ domain"/>
    <property type="match status" value="1"/>
</dbReference>
<feature type="compositionally biased region" description="Gly residues" evidence="6">
    <location>
        <begin position="7"/>
        <end position="20"/>
    </location>
</feature>
<feature type="region of interest" description="Disordered" evidence="6">
    <location>
        <begin position="1"/>
        <end position="60"/>
    </location>
</feature>
<evidence type="ECO:0000256" key="5">
    <source>
        <dbReference type="ARBA" id="ARBA00023274"/>
    </source>
</evidence>
<comment type="similarity">
    <text evidence="1">Belongs to the argonaute family. Ago subfamily.</text>
</comment>
<dbReference type="Pfam" id="PF02170">
    <property type="entry name" value="PAZ"/>
    <property type="match status" value="1"/>
</dbReference>
<evidence type="ECO:0000256" key="3">
    <source>
        <dbReference type="ARBA" id="ARBA00022845"/>
    </source>
</evidence>
<dbReference type="GO" id="GO:0003723">
    <property type="term" value="F:RNA binding"/>
    <property type="evidence" value="ECO:0007669"/>
    <property type="project" value="InterPro"/>
</dbReference>
<accession>A0A803M6A4</accession>
<dbReference type="SMART" id="SM00950">
    <property type="entry name" value="Piwi"/>
    <property type="match status" value="1"/>
</dbReference>
<dbReference type="InterPro" id="IPR032473">
    <property type="entry name" value="Argonaute_Mid_dom"/>
</dbReference>
<reference evidence="9" key="2">
    <citation type="submission" date="2021-03" db="UniProtKB">
        <authorList>
            <consortium name="EnsemblPlants"/>
        </authorList>
    </citation>
    <scope>IDENTIFICATION</scope>
</reference>
<dbReference type="InterPro" id="IPR003100">
    <property type="entry name" value="PAZ_dom"/>
</dbReference>
<dbReference type="GO" id="GO:0006417">
    <property type="term" value="P:regulation of translation"/>
    <property type="evidence" value="ECO:0007669"/>
    <property type="project" value="UniProtKB-KW"/>
</dbReference>
<dbReference type="SMART" id="SM01163">
    <property type="entry name" value="DUF1785"/>
    <property type="match status" value="1"/>
</dbReference>
<evidence type="ECO:0000256" key="2">
    <source>
        <dbReference type="ARBA" id="ARBA00022491"/>
    </source>
</evidence>
<evidence type="ECO:0000256" key="1">
    <source>
        <dbReference type="ARBA" id="ARBA00008201"/>
    </source>
</evidence>
<dbReference type="Pfam" id="PF16488">
    <property type="entry name" value="ArgoL2"/>
    <property type="match status" value="1"/>
</dbReference>
<dbReference type="Pfam" id="PF08699">
    <property type="entry name" value="ArgoL1"/>
    <property type="match status" value="1"/>
</dbReference>
<keyword evidence="3" id="KW-0810">Translation regulation</keyword>
<dbReference type="Pfam" id="PF16487">
    <property type="entry name" value="ArgoMid"/>
    <property type="match status" value="1"/>
</dbReference>